<dbReference type="EMBL" id="CP064815">
    <property type="protein sequence ID" value="QPG77259.1"/>
    <property type="molecule type" value="Genomic_DNA"/>
</dbReference>
<reference evidence="3" key="1">
    <citation type="submission" date="2020-10" db="EMBL/GenBank/DDBJ databases">
        <authorList>
            <person name="Roach M.J.R."/>
        </authorList>
    </citation>
    <scope>NUCLEOTIDE SEQUENCE</scope>
    <source>
        <strain evidence="3">CBS 1945</strain>
    </source>
</reference>
<dbReference type="AlphaFoldDB" id="A0A875SCU3"/>
<feature type="compositionally biased region" description="Low complexity" evidence="2">
    <location>
        <begin position="42"/>
        <end position="62"/>
    </location>
</feature>
<evidence type="ECO:0000313" key="3">
    <source>
        <dbReference type="EMBL" id="QPG77259.1"/>
    </source>
</evidence>
<feature type="region of interest" description="Disordered" evidence="2">
    <location>
        <begin position="37"/>
        <end position="64"/>
    </location>
</feature>
<gene>
    <name evidence="3" type="ORF">FOA43_004667</name>
</gene>
<dbReference type="OrthoDB" id="3998216at2759"/>
<keyword evidence="4" id="KW-1185">Reference proteome</keyword>
<dbReference type="KEGG" id="bnn:FOA43_004667"/>
<feature type="coiled-coil region" evidence="1">
    <location>
        <begin position="165"/>
        <end position="221"/>
    </location>
</feature>
<dbReference type="GeneID" id="62198067"/>
<evidence type="ECO:0000313" key="4">
    <source>
        <dbReference type="Proteomes" id="UP000662931"/>
    </source>
</evidence>
<evidence type="ECO:0000256" key="2">
    <source>
        <dbReference type="SAM" id="MobiDB-lite"/>
    </source>
</evidence>
<name>A0A875SCU3_EENNA</name>
<dbReference type="Proteomes" id="UP000662931">
    <property type="component" value="Chromosome 4"/>
</dbReference>
<proteinExistence type="predicted"/>
<protein>
    <submittedName>
        <fullName evidence="3">Uncharacterized protein</fullName>
    </submittedName>
</protein>
<evidence type="ECO:0000256" key="1">
    <source>
        <dbReference type="SAM" id="Coils"/>
    </source>
</evidence>
<organism evidence="3 4">
    <name type="scientific">Eeniella nana</name>
    <name type="common">Yeast</name>
    <name type="synonym">Brettanomyces nanus</name>
    <dbReference type="NCBI Taxonomy" id="13502"/>
    <lineage>
        <taxon>Eukaryota</taxon>
        <taxon>Fungi</taxon>
        <taxon>Dikarya</taxon>
        <taxon>Ascomycota</taxon>
        <taxon>Saccharomycotina</taxon>
        <taxon>Pichiomycetes</taxon>
        <taxon>Pichiales</taxon>
        <taxon>Pichiaceae</taxon>
        <taxon>Brettanomyces</taxon>
    </lineage>
</organism>
<accession>A0A875SCU3</accession>
<feature type="coiled-coil region" evidence="1">
    <location>
        <begin position="89"/>
        <end position="120"/>
    </location>
</feature>
<keyword evidence="1" id="KW-0175">Coiled coil</keyword>
<sequence>MKSMAFIEPSMIVRERERLQSASIDVREALTGKVDTISDTNSASSSQSVSSQATVTTAPSTQEKGDVSMAATIVNLATINERREDNNSIEQVDSEVSRLIEELGQLEQEARTNLRDIDNRDMIMVIKKVKQLLLRLNLSKNLVKYELKSTKEESRIERQLFLKSITNFERNLELLKNENQIINVRNLKLIRYCRKLKSEKLKTLKSENSRLRARLRQLENGTTDNIISKDGAISASRQSSNVSMLDTLGRLASHVLQDGDFIRTTSDRDTARETVTRPSKKDSS</sequence>
<dbReference type="RefSeq" id="XP_038780824.1">
    <property type="nucleotide sequence ID" value="XM_038924896.1"/>
</dbReference>